<keyword evidence="5" id="KW-0694">RNA-binding</keyword>
<keyword evidence="8" id="KW-0804">Transcription</keyword>
<protein>
    <recommendedName>
        <fullName evidence="4">Hut operon positive regulatory protein</fullName>
    </recommendedName>
</protein>
<keyword evidence="7" id="KW-0010">Activator</keyword>
<reference evidence="9 10" key="1">
    <citation type="submission" date="2018-06" db="EMBL/GenBank/DDBJ databases">
        <authorList>
            <person name="Strepis N."/>
        </authorList>
    </citation>
    <scope>NUCLEOTIDE SEQUENCE [LARGE SCALE GENOMIC DNA]</scope>
    <source>
        <strain evidence="9">LUCI</strain>
    </source>
</reference>
<dbReference type="AlphaFoldDB" id="A0A498R788"/>
<dbReference type="InterPro" id="IPR015111">
    <property type="entry name" value="Regulatory_HutP"/>
</dbReference>
<sequence length="151" mass="16011">MGNLEKDGVSLGKAAVLLVLHTGGAETALQDRSVACGYKVYKGKVGSMDSAKIFAAITTAAKREGLINDRYREEHALYHSILEAYHGICRGQDGLGNVMRSAGLLFSIVRGPRLPNDAADGEWIAIALYGSMGAPIKGFEHEVLGLGINPV</sequence>
<comment type="function">
    <text evidence="1">Antiterminator that binds to cis-acting regulatory sequences on the mRNA in the presence of histidine, thereby suppressing transcription termination and activating the hut operon for histidine utilization.</text>
</comment>
<comment type="similarity">
    <text evidence="2">Belongs to the HutP family.</text>
</comment>
<evidence type="ECO:0000256" key="2">
    <source>
        <dbReference type="ARBA" id="ARBA00009992"/>
    </source>
</evidence>
<evidence type="ECO:0000256" key="5">
    <source>
        <dbReference type="ARBA" id="ARBA00022884"/>
    </source>
</evidence>
<evidence type="ECO:0000256" key="4">
    <source>
        <dbReference type="ARBA" id="ARBA00019377"/>
    </source>
</evidence>
<name>A0A498R788_9FIRM</name>
<dbReference type="EMBL" id="UPPP01000073">
    <property type="protein sequence ID" value="VBB07364.1"/>
    <property type="molecule type" value="Genomic_DNA"/>
</dbReference>
<keyword evidence="6" id="KW-0805">Transcription regulation</keyword>
<comment type="subunit">
    <text evidence="3">Homohexamer.</text>
</comment>
<dbReference type="RefSeq" id="WP_122628306.1">
    <property type="nucleotide sequence ID" value="NZ_UPPP01000073.1"/>
</dbReference>
<evidence type="ECO:0000256" key="6">
    <source>
        <dbReference type="ARBA" id="ARBA00023015"/>
    </source>
</evidence>
<organism evidence="9 10">
    <name type="scientific">Lucifera butyrica</name>
    <dbReference type="NCBI Taxonomy" id="1351585"/>
    <lineage>
        <taxon>Bacteria</taxon>
        <taxon>Bacillati</taxon>
        <taxon>Bacillota</taxon>
        <taxon>Negativicutes</taxon>
        <taxon>Veillonellales</taxon>
        <taxon>Veillonellaceae</taxon>
        <taxon>Lucifera</taxon>
    </lineage>
</organism>
<dbReference type="GO" id="GO:0003723">
    <property type="term" value="F:RNA binding"/>
    <property type="evidence" value="ECO:0007669"/>
    <property type="project" value="UniProtKB-KW"/>
</dbReference>
<evidence type="ECO:0000256" key="8">
    <source>
        <dbReference type="ARBA" id="ARBA00023163"/>
    </source>
</evidence>
<proteinExistence type="inferred from homology"/>
<gene>
    <name evidence="9" type="ORF">LUCI_2608</name>
</gene>
<dbReference type="Proteomes" id="UP000277811">
    <property type="component" value="Unassembled WGS sequence"/>
</dbReference>
<evidence type="ECO:0000313" key="9">
    <source>
        <dbReference type="EMBL" id="VBB07364.1"/>
    </source>
</evidence>
<evidence type="ECO:0000256" key="3">
    <source>
        <dbReference type="ARBA" id="ARBA00011643"/>
    </source>
</evidence>
<evidence type="ECO:0000256" key="1">
    <source>
        <dbReference type="ARBA" id="ARBA00002945"/>
    </source>
</evidence>
<dbReference type="Gene3D" id="3.40.1510.10">
    <property type="entry name" value="Hut operon regulatory protein HutP"/>
    <property type="match status" value="1"/>
</dbReference>
<evidence type="ECO:0000256" key="7">
    <source>
        <dbReference type="ARBA" id="ARBA00023159"/>
    </source>
</evidence>
<dbReference type="OrthoDB" id="2388985at2"/>
<dbReference type="InterPro" id="IPR036482">
    <property type="entry name" value="Regulatory_HutP_sf"/>
</dbReference>
<dbReference type="Pfam" id="PF09021">
    <property type="entry name" value="HutP"/>
    <property type="match status" value="1"/>
</dbReference>
<dbReference type="SUPFAM" id="SSF111064">
    <property type="entry name" value="Hut operon positive regulatory protein HutP"/>
    <property type="match status" value="1"/>
</dbReference>
<keyword evidence="10" id="KW-1185">Reference proteome</keyword>
<evidence type="ECO:0000313" key="10">
    <source>
        <dbReference type="Proteomes" id="UP000277811"/>
    </source>
</evidence>
<accession>A0A498R788</accession>